<dbReference type="AlphaFoldDB" id="A0A936F351"/>
<dbReference type="EMBL" id="JADKCH010000010">
    <property type="protein sequence ID" value="MBK8572955.1"/>
    <property type="molecule type" value="Genomic_DNA"/>
</dbReference>
<evidence type="ECO:0000313" key="1">
    <source>
        <dbReference type="EMBL" id="MBK8572955.1"/>
    </source>
</evidence>
<protein>
    <submittedName>
        <fullName evidence="1">Uncharacterized protein</fullName>
    </submittedName>
</protein>
<gene>
    <name evidence="1" type="ORF">IPN91_09985</name>
</gene>
<organism evidence="1 2">
    <name type="scientific">Candidatus Geothrix odensensis</name>
    <dbReference type="NCBI Taxonomy" id="2954440"/>
    <lineage>
        <taxon>Bacteria</taxon>
        <taxon>Pseudomonadati</taxon>
        <taxon>Acidobacteriota</taxon>
        <taxon>Holophagae</taxon>
        <taxon>Holophagales</taxon>
        <taxon>Holophagaceae</taxon>
        <taxon>Geothrix</taxon>
    </lineage>
</organism>
<reference evidence="1 2" key="1">
    <citation type="submission" date="2020-10" db="EMBL/GenBank/DDBJ databases">
        <title>Connecting structure to function with the recovery of over 1000 high-quality activated sludge metagenome-assembled genomes encoding full-length rRNA genes using long-read sequencing.</title>
        <authorList>
            <person name="Singleton C.M."/>
            <person name="Petriglieri F."/>
            <person name="Kristensen J.M."/>
            <person name="Kirkegaard R.H."/>
            <person name="Michaelsen T.Y."/>
            <person name="Andersen M.H."/>
            <person name="Karst S.M."/>
            <person name="Dueholm M.S."/>
            <person name="Nielsen P.H."/>
            <person name="Albertsen M."/>
        </authorList>
    </citation>
    <scope>NUCLEOTIDE SEQUENCE [LARGE SCALE GENOMIC DNA]</scope>
    <source>
        <strain evidence="1">OdNE_18-Q3-R46-58_MAXAC.008</strain>
    </source>
</reference>
<evidence type="ECO:0000313" key="2">
    <source>
        <dbReference type="Proteomes" id="UP000709959"/>
    </source>
</evidence>
<comment type="caution">
    <text evidence="1">The sequence shown here is derived from an EMBL/GenBank/DDBJ whole genome shotgun (WGS) entry which is preliminary data.</text>
</comment>
<sequence length="261" mass="28954">MKAERPVVEQLLADLKYPEAMKRAEALLPATRPVFDKKDNSTLVQSCAANLDMAEALRLAAEAADSAGAWEKALEYAKTAKILANECYAGVKEPFTQTVAYYKQAGARAQQVLDENTDRIKELKGKSALDPGERQELDLALGVEKEVLDCAKWMKFFQTYLDVTKRENEAYDPLVKVMEDKIKGEATQIEEYKAGKGEKTKWVEAVVSSPAYLEAQGDKAGRARWLYRLATIDPENKKVQHQLDILNGKAAAAPTKKGKKG</sequence>
<name>A0A936F351_9BACT</name>
<dbReference type="Proteomes" id="UP000709959">
    <property type="component" value="Unassembled WGS sequence"/>
</dbReference>
<accession>A0A936F351</accession>
<proteinExistence type="predicted"/>